<evidence type="ECO:0000259" key="6">
    <source>
        <dbReference type="PROSITE" id="PS50847"/>
    </source>
</evidence>
<organism evidence="7 8">
    <name type="scientific">Streptococcus pseudopneumoniae</name>
    <dbReference type="NCBI Taxonomy" id="257758"/>
    <lineage>
        <taxon>Bacteria</taxon>
        <taxon>Bacillati</taxon>
        <taxon>Bacillota</taxon>
        <taxon>Bacilli</taxon>
        <taxon>Lactobacillales</taxon>
        <taxon>Streptococcaceae</taxon>
        <taxon>Streptococcus</taxon>
    </lineage>
</organism>
<dbReference type="PROSITE" id="PS50847">
    <property type="entry name" value="GRAM_POS_ANCHORING"/>
    <property type="match status" value="1"/>
</dbReference>
<evidence type="ECO:0000256" key="4">
    <source>
        <dbReference type="ARBA" id="ARBA00023088"/>
    </source>
</evidence>
<reference evidence="8" key="1">
    <citation type="submission" date="2015-03" db="EMBL/GenBank/DDBJ databases">
        <authorList>
            <consortium name="Pathogen Informatics"/>
        </authorList>
    </citation>
    <scope>NUCLEOTIDE SEQUENCE [LARGE SCALE GENOMIC DNA]</scope>
    <source>
        <strain evidence="8">SMRU2248</strain>
    </source>
</reference>
<dbReference type="InterPro" id="IPR013783">
    <property type="entry name" value="Ig-like_fold"/>
</dbReference>
<protein>
    <submittedName>
        <fullName evidence="7">Putative cell wall/surface protein</fullName>
    </submittedName>
</protein>
<keyword evidence="3" id="KW-0732">Signal</keyword>
<evidence type="ECO:0000313" key="8">
    <source>
        <dbReference type="Proteomes" id="UP000041827"/>
    </source>
</evidence>
<keyword evidence="2" id="KW-0964">Secreted</keyword>
<evidence type="ECO:0000256" key="5">
    <source>
        <dbReference type="SAM" id="MobiDB-lite"/>
    </source>
</evidence>
<keyword evidence="1" id="KW-0134">Cell wall</keyword>
<feature type="region of interest" description="Disordered" evidence="5">
    <location>
        <begin position="658"/>
        <end position="866"/>
    </location>
</feature>
<feature type="domain" description="Gram-positive cocci surface proteins LPxTG" evidence="6">
    <location>
        <begin position="940"/>
        <end position="973"/>
    </location>
</feature>
<dbReference type="Pfam" id="PF18200">
    <property type="entry name" value="Big_11"/>
    <property type="match status" value="2"/>
</dbReference>
<feature type="region of interest" description="Disordered" evidence="5">
    <location>
        <begin position="429"/>
        <end position="452"/>
    </location>
</feature>
<accession>A0A0T8UG83</accession>
<feature type="compositionally biased region" description="Polar residues" evidence="5">
    <location>
        <begin position="840"/>
        <end position="851"/>
    </location>
</feature>
<dbReference type="RefSeq" id="WP_050262141.1">
    <property type="nucleotide sequence ID" value="NZ_CMJT01000028.1"/>
</dbReference>
<keyword evidence="4" id="KW-0572">Peptidoglycan-anchor</keyword>
<proteinExistence type="predicted"/>
<dbReference type="InterPro" id="IPR019931">
    <property type="entry name" value="LPXTG_anchor"/>
</dbReference>
<dbReference type="Gene3D" id="2.60.40.10">
    <property type="entry name" value="Immunoglobulins"/>
    <property type="match status" value="1"/>
</dbReference>
<feature type="compositionally biased region" description="Low complexity" evidence="5">
    <location>
        <begin position="735"/>
        <end position="750"/>
    </location>
</feature>
<evidence type="ECO:0000256" key="1">
    <source>
        <dbReference type="ARBA" id="ARBA00022512"/>
    </source>
</evidence>
<dbReference type="EMBL" id="CMJT01000028">
    <property type="protein sequence ID" value="CKB23112.1"/>
    <property type="molecule type" value="Genomic_DNA"/>
</dbReference>
<dbReference type="Proteomes" id="UP000041827">
    <property type="component" value="Unassembled WGS sequence"/>
</dbReference>
<evidence type="ECO:0000313" key="7">
    <source>
        <dbReference type="EMBL" id="CKB23112.1"/>
    </source>
</evidence>
<dbReference type="InterPro" id="IPR041339">
    <property type="entry name" value="Ig-like_bac"/>
</dbReference>
<name>A0A0T8UG83_9STRE</name>
<dbReference type="AlphaFoldDB" id="A0A0T8UG83"/>
<feature type="region of interest" description="Disordered" evidence="5">
    <location>
        <begin position="607"/>
        <end position="643"/>
    </location>
</feature>
<evidence type="ECO:0000256" key="2">
    <source>
        <dbReference type="ARBA" id="ARBA00022525"/>
    </source>
</evidence>
<dbReference type="NCBIfam" id="TIGR01167">
    <property type="entry name" value="LPXTG_anchor"/>
    <property type="match status" value="1"/>
</dbReference>
<evidence type="ECO:0000256" key="3">
    <source>
        <dbReference type="ARBA" id="ARBA00022729"/>
    </source>
</evidence>
<gene>
    <name evidence="7" type="primary">bag_3</name>
    <name evidence="7" type="ORF">ERS021757_02078</name>
</gene>
<sequence length="973" mass="103609">MSTRSAADNTDVEGALLHPKGYISEEKSVGGTEVGNKSRTIEKTFMRSRYSVENGQKFLTYDVYFQNNGHALPGQTRQALWFYPPRDLLYSDGNYPKGPIYEAYYERYSKNTRGETLLSHNPSAFIKNGQTYYVPLNNGKYEDDGGTRAWNVGYSHYQLTAGPNRNDQRQEMLKNLEHNSELNSIIKQGSNYPQLSYSHLLSISHGEEYAYKYHVKLRLRDDVTEEQARNAGSMAVTTSSGIAVNAKAAYVYAAAGTRLVSRTDAETYPIQGSSHIKTVGDSLPNTDNPVDGGYVTPKNGGEFPGGMSWSWQDNRKPSTDQAGVFTYKVIATYSDQSSSENANSGSDGTVTLNVRPKKPTITGFENKKGLTGQQLTVNVGSGVKDGSIVKLYDGDKVIGEGRTQGQTAVVTVEGALPGKPITAETIVDNGGEVKSERSDAVTPTPQPDNQPPTLTVTPERQTVKIGENIRITLDAQDDTKVKLNVEDLLNKYFNHLAQVSNPNREVDTDTHKKYIFDLGAATTEDLGEKTITFIATDDAGHTTSKQVTVKVVPATPTTETPVEIGITRKENGDAVVTPKKPGGGLYPKGTTVEIPGENGTKITVTIGDNGSGEVPNDKLPKGAVPGKGTVTEPDKKASQPVAVTTPARKTPTIDLVQDPTTGDVTVTPKKPDGSTYPKGTTVELPGKNGPITVTIGDDGSAKVPNNQLPDTKVSGKAKITEPNKPAVEVPKVDTPAKVTPATPTTETPVEIGITRKENGDAVVTPKKPGGGLYPKGTTVEIPGENGRTITVTIGDNGSGEVPNDKLPKGAVPGKGRVTEPNKKPSQPVDVTTPARKTPTVELSQDPTTGDVTVTPKKPDGSTYPEGTIVELPGKDGRPIKVTIGADGSAKVPNDQLPDTTVVGNAKITEPGKAAVEVPNVTTPAKVTVSTEQPSKSHNVLPNTGTESNATLASLGLLGMLSGLGFAFRKKKED</sequence>
<dbReference type="Pfam" id="PF00746">
    <property type="entry name" value="Gram_pos_anchor"/>
    <property type="match status" value="1"/>
</dbReference>